<organism evidence="2 3">
    <name type="scientific">Candidatus Iainarchaeum sp</name>
    <dbReference type="NCBI Taxonomy" id="3101447"/>
    <lineage>
        <taxon>Archaea</taxon>
        <taxon>Candidatus Iainarchaeota</taxon>
        <taxon>Candidatus Iainarchaeia</taxon>
        <taxon>Candidatus Iainarchaeales</taxon>
        <taxon>Candidatus Iainarchaeaceae</taxon>
        <taxon>Candidatus Iainarchaeum</taxon>
    </lineage>
</organism>
<evidence type="ECO:0000313" key="2">
    <source>
        <dbReference type="EMBL" id="MBM3282027.1"/>
    </source>
</evidence>
<dbReference type="EMBL" id="VGJJ01000007">
    <property type="protein sequence ID" value="MBM3282027.1"/>
    <property type="molecule type" value="Genomic_DNA"/>
</dbReference>
<sequence>MHAIVEVESLSQDWKPPFAKKRETKSFTVSEGEVIELLKDGSPLFTIKSIQGDRILLGYSRMYTLKGYEHPTERQLWLAMHEAKKFSSLWEDNGITKTVTLRSVKMSDGEVPVAPSTQVSDSDKGMASRSNADTEIYRPSQ</sequence>
<protein>
    <submittedName>
        <fullName evidence="2">Uncharacterized protein</fullName>
    </submittedName>
</protein>
<proteinExistence type="predicted"/>
<gene>
    <name evidence="2" type="ORF">FJY86_01645</name>
</gene>
<reference evidence="2" key="1">
    <citation type="submission" date="2019-03" db="EMBL/GenBank/DDBJ databases">
        <title>Lake Tanganyika Metagenome-Assembled Genomes (MAGs).</title>
        <authorList>
            <person name="Tran P."/>
        </authorList>
    </citation>
    <scope>NUCLEOTIDE SEQUENCE</scope>
    <source>
        <strain evidence="2">M_DeepCast_50m_m2_156</strain>
    </source>
</reference>
<dbReference type="Proteomes" id="UP000774699">
    <property type="component" value="Unassembled WGS sequence"/>
</dbReference>
<feature type="compositionally biased region" description="Polar residues" evidence="1">
    <location>
        <begin position="128"/>
        <end position="141"/>
    </location>
</feature>
<accession>A0A8T4C6W1</accession>
<evidence type="ECO:0000256" key="1">
    <source>
        <dbReference type="SAM" id="MobiDB-lite"/>
    </source>
</evidence>
<feature type="region of interest" description="Disordered" evidence="1">
    <location>
        <begin position="109"/>
        <end position="141"/>
    </location>
</feature>
<comment type="caution">
    <text evidence="2">The sequence shown here is derived from an EMBL/GenBank/DDBJ whole genome shotgun (WGS) entry which is preliminary data.</text>
</comment>
<dbReference type="AlphaFoldDB" id="A0A8T4C6W1"/>
<evidence type="ECO:0000313" key="3">
    <source>
        <dbReference type="Proteomes" id="UP000774699"/>
    </source>
</evidence>
<name>A0A8T4C6W1_9ARCH</name>